<dbReference type="InParanoid" id="W4JX27"/>
<dbReference type="InterPro" id="IPR032675">
    <property type="entry name" value="LRR_dom_sf"/>
</dbReference>
<dbReference type="OrthoDB" id="3256525at2759"/>
<dbReference type="GeneID" id="20671091"/>
<dbReference type="RefSeq" id="XP_009550109.1">
    <property type="nucleotide sequence ID" value="XM_009551814.1"/>
</dbReference>
<organism evidence="1 2">
    <name type="scientific">Heterobasidion irregulare (strain TC 32-1)</name>
    <dbReference type="NCBI Taxonomy" id="747525"/>
    <lineage>
        <taxon>Eukaryota</taxon>
        <taxon>Fungi</taxon>
        <taxon>Dikarya</taxon>
        <taxon>Basidiomycota</taxon>
        <taxon>Agaricomycotina</taxon>
        <taxon>Agaricomycetes</taxon>
        <taxon>Russulales</taxon>
        <taxon>Bondarzewiaceae</taxon>
        <taxon>Heterobasidion</taxon>
        <taxon>Heterobasidion annosum species complex</taxon>
    </lineage>
</organism>
<dbReference type="HOGENOM" id="CLU_052689_1_0_1"/>
<gene>
    <name evidence="1" type="ORF">HETIRDRAFT_324871</name>
</gene>
<accession>W4JX27</accession>
<dbReference type="KEGG" id="hir:HETIRDRAFT_324871"/>
<name>W4JX27_HETIT</name>
<evidence type="ECO:0000313" key="1">
    <source>
        <dbReference type="EMBL" id="ETW78108.1"/>
    </source>
</evidence>
<evidence type="ECO:0000313" key="2">
    <source>
        <dbReference type="Proteomes" id="UP000030671"/>
    </source>
</evidence>
<dbReference type="AlphaFoldDB" id="W4JX27"/>
<dbReference type="Gene3D" id="3.80.10.10">
    <property type="entry name" value="Ribonuclease Inhibitor"/>
    <property type="match status" value="1"/>
</dbReference>
<proteinExistence type="predicted"/>
<dbReference type="eggNOG" id="ENOG502SPX6">
    <property type="taxonomic scope" value="Eukaryota"/>
</dbReference>
<protein>
    <submittedName>
        <fullName evidence="1">Uncharacterized protein</fullName>
    </submittedName>
</protein>
<sequence length="439" mass="49552">MLSESANEGIPICLPALPNELWLRIFELATEIFGILDPGVHDPFEASTPLFEINYDGDDPEVRHSLDMKSRLVRVCRRWRMLATPLLYQVIIIRHFRHINTLRLIDTIKRAGSNAAFGALPGRVVHRLDIAIREPITTYMALNVRRVLSKIVKALPSLRILVVIQRELRDQNGSSGDLLPPSLDFAQAIDTLGSLTVQKLRWDTDPPLGTKTCRSLLTRLPSLRTLMVGEPGFCPFDLPSLPDLHFATLLHDSSTDSSGTAASFPNLRQALFRPSVRYDIGCITEFLASKAPELTTVYLEMNSSWTRELCRALARHCPHVAHIILFTGYSQWSTWNSGFMDTSGLYFQSSPYFPSITHLGLFGPPFNDDSHCLRIFRWLRSVLIPSSLKVVRFLNPQCVMDMLYRRSAAVAEGLIALPDLRVEDHEGSDLRVRIIVRVQ</sequence>
<reference evidence="1 2" key="1">
    <citation type="journal article" date="2012" name="New Phytol.">
        <title>Insight into trade-off between wood decay and parasitism from the genome of a fungal forest pathogen.</title>
        <authorList>
            <person name="Olson A."/>
            <person name="Aerts A."/>
            <person name="Asiegbu F."/>
            <person name="Belbahri L."/>
            <person name="Bouzid O."/>
            <person name="Broberg A."/>
            <person name="Canback B."/>
            <person name="Coutinho P.M."/>
            <person name="Cullen D."/>
            <person name="Dalman K."/>
            <person name="Deflorio G."/>
            <person name="van Diepen L.T."/>
            <person name="Dunand C."/>
            <person name="Duplessis S."/>
            <person name="Durling M."/>
            <person name="Gonthier P."/>
            <person name="Grimwood J."/>
            <person name="Fossdal C.G."/>
            <person name="Hansson D."/>
            <person name="Henrissat B."/>
            <person name="Hietala A."/>
            <person name="Himmelstrand K."/>
            <person name="Hoffmeister D."/>
            <person name="Hogberg N."/>
            <person name="James T.Y."/>
            <person name="Karlsson M."/>
            <person name="Kohler A."/>
            <person name="Kues U."/>
            <person name="Lee Y.H."/>
            <person name="Lin Y.C."/>
            <person name="Lind M."/>
            <person name="Lindquist E."/>
            <person name="Lombard V."/>
            <person name="Lucas S."/>
            <person name="Lunden K."/>
            <person name="Morin E."/>
            <person name="Murat C."/>
            <person name="Park J."/>
            <person name="Raffaello T."/>
            <person name="Rouze P."/>
            <person name="Salamov A."/>
            <person name="Schmutz J."/>
            <person name="Solheim H."/>
            <person name="Stahlberg J."/>
            <person name="Velez H."/>
            <person name="de Vries R.P."/>
            <person name="Wiebenga A."/>
            <person name="Woodward S."/>
            <person name="Yakovlev I."/>
            <person name="Garbelotto M."/>
            <person name="Martin F."/>
            <person name="Grigoriev I.V."/>
            <person name="Stenlid J."/>
        </authorList>
    </citation>
    <scope>NUCLEOTIDE SEQUENCE [LARGE SCALE GENOMIC DNA]</scope>
    <source>
        <strain evidence="1 2">TC 32-1</strain>
    </source>
</reference>
<dbReference type="Proteomes" id="UP000030671">
    <property type="component" value="Unassembled WGS sequence"/>
</dbReference>
<dbReference type="SUPFAM" id="SSF52047">
    <property type="entry name" value="RNI-like"/>
    <property type="match status" value="1"/>
</dbReference>
<dbReference type="EMBL" id="KI925462">
    <property type="protein sequence ID" value="ETW78108.1"/>
    <property type="molecule type" value="Genomic_DNA"/>
</dbReference>
<keyword evidence="2" id="KW-1185">Reference proteome</keyword>